<dbReference type="InterPro" id="IPR013216">
    <property type="entry name" value="Methyltransf_11"/>
</dbReference>
<dbReference type="GO" id="GO:0008757">
    <property type="term" value="F:S-adenosylmethionine-dependent methyltransferase activity"/>
    <property type="evidence" value="ECO:0007669"/>
    <property type="project" value="InterPro"/>
</dbReference>
<keyword evidence="2" id="KW-0808">Transferase</keyword>
<dbReference type="STRING" id="1212491.LFA_1561"/>
<dbReference type="Gene3D" id="3.40.50.150">
    <property type="entry name" value="Vaccinia Virus protein VP39"/>
    <property type="match status" value="1"/>
</dbReference>
<dbReference type="RefSeq" id="WP_045095545.1">
    <property type="nucleotide sequence ID" value="NZ_LN614827.1"/>
</dbReference>
<keyword evidence="3" id="KW-1185">Reference proteome</keyword>
<proteinExistence type="predicted"/>
<dbReference type="Pfam" id="PF08241">
    <property type="entry name" value="Methyltransf_11"/>
    <property type="match status" value="1"/>
</dbReference>
<accession>A0A098G3C0</accession>
<protein>
    <submittedName>
        <fullName evidence="2">Generic methyl-transferase</fullName>
    </submittedName>
</protein>
<dbReference type="EMBL" id="LN614827">
    <property type="protein sequence ID" value="CEG56972.1"/>
    <property type="molecule type" value="Genomic_DNA"/>
</dbReference>
<dbReference type="SUPFAM" id="SSF53335">
    <property type="entry name" value="S-adenosyl-L-methionine-dependent methyltransferases"/>
    <property type="match status" value="1"/>
</dbReference>
<name>A0A098G3C0_9GAMM</name>
<dbReference type="Proteomes" id="UP000032430">
    <property type="component" value="Chromosome I"/>
</dbReference>
<reference evidence="3" key="1">
    <citation type="submission" date="2014-09" db="EMBL/GenBank/DDBJ databases">
        <authorList>
            <person name="Gomez-Valero L."/>
        </authorList>
    </citation>
    <scope>NUCLEOTIDE SEQUENCE [LARGE SCALE GENOMIC DNA]</scope>
    <source>
        <strain evidence="3">ATCC700992</strain>
    </source>
</reference>
<evidence type="ECO:0000313" key="2">
    <source>
        <dbReference type="EMBL" id="CEG56972.1"/>
    </source>
</evidence>
<feature type="domain" description="Methyltransferase type 11" evidence="1">
    <location>
        <begin position="79"/>
        <end position="127"/>
    </location>
</feature>
<dbReference type="OrthoDB" id="6191410at2"/>
<dbReference type="InterPro" id="IPR029063">
    <property type="entry name" value="SAM-dependent_MTases_sf"/>
</dbReference>
<evidence type="ECO:0000259" key="1">
    <source>
        <dbReference type="Pfam" id="PF08241"/>
    </source>
</evidence>
<evidence type="ECO:0000313" key="3">
    <source>
        <dbReference type="Proteomes" id="UP000032430"/>
    </source>
</evidence>
<sequence length="243" mass="27893">MLIEKQIKQYRALDKWFSSPLGLSVANEFSDQLKSVSDYLNGETLLQLGHCGENPWLEVLNFKRKWIVSPFALGNKVHLESAFNHIPLNRNSLDCVLAPLTFEPFGNSFSLIDEIDRVLKPMGFIVLLSINPWSLWGGAMKCGLLSCYSERYVKLRTPFNINRIFLQRGYRQCSLNNFCYIPPVNNKSLIKRLTFFEEVGKMLWPFPSGFYCYIAQKYEHIMPSLITEPVESVAPSTILAEIP</sequence>
<dbReference type="AlphaFoldDB" id="A0A098G3C0"/>
<dbReference type="HOGENOM" id="CLU_1132495_0_0_6"/>
<dbReference type="KEGG" id="lfa:LFA_1561"/>
<organism evidence="2 3">
    <name type="scientific">Legionella fallonii LLAP-10</name>
    <dbReference type="NCBI Taxonomy" id="1212491"/>
    <lineage>
        <taxon>Bacteria</taxon>
        <taxon>Pseudomonadati</taxon>
        <taxon>Pseudomonadota</taxon>
        <taxon>Gammaproteobacteria</taxon>
        <taxon>Legionellales</taxon>
        <taxon>Legionellaceae</taxon>
        <taxon>Legionella</taxon>
    </lineage>
</organism>
<gene>
    <name evidence="2" type="ORF">LFA_1561</name>
</gene>